<feature type="region of interest" description="Disordered" evidence="1">
    <location>
        <begin position="277"/>
        <end position="410"/>
    </location>
</feature>
<dbReference type="Proteomes" id="UP000267164">
    <property type="component" value="Chromosome"/>
</dbReference>
<sequence>MTTPSNPTVLDELRSSPIGPYLDTPVTDVLSNLGLPQLPQLPSITLPDLSGLQLPTLPTIDLTSLISPVTSLLQSFGSGISSSGLNPATILTSLVSALTSAVSQSKSATSTVMNSWTGDAATAAQDTSNVVEGQSLQVAAQGTQQHGILLGAQAIVAEGYAEMSALIAQFIAQVSAATALLVTPAGIPWLIETATTTISSGMAIAAKTSAQLAGSTAEIVAAGEKILIAGAPIASNIESLVSMVGTALQPVTSALPTAAADLAQKGASVVSTGVSDISSALSSSNNSNSNTNTDTKTNNKTNQPTVTDTKTDEKKTDSPDTTKTDGGGGTPMSTVFGGVPTSTTPATTLGTSRIPTGEVSSTGSGIPKTTTEVNGRSTATTSPSMGAAGAAGRAGAADEESTSDRSGLVTAAHGDEVIGAIEGVVQPVVGAIEAIEEPPDKALTL</sequence>
<name>A0A386ZGR6_9NOCA</name>
<dbReference type="EMBL" id="CP032568">
    <property type="protein sequence ID" value="AYF76590.1"/>
    <property type="molecule type" value="Genomic_DNA"/>
</dbReference>
<evidence type="ECO:0000313" key="2">
    <source>
        <dbReference type="EMBL" id="AYF76590.1"/>
    </source>
</evidence>
<keyword evidence="3" id="KW-1185">Reference proteome</keyword>
<reference evidence="2 3" key="1">
    <citation type="submission" date="2018-09" db="EMBL/GenBank/DDBJ databases">
        <title>Nocardia yunnanensis sp. nov., an actinomycete isolated from a soil sample.</title>
        <authorList>
            <person name="Zhang J."/>
        </authorList>
    </citation>
    <scope>NUCLEOTIDE SEQUENCE [LARGE SCALE GENOMIC DNA]</scope>
    <source>
        <strain evidence="2 3">CFHS0054</strain>
    </source>
</reference>
<protein>
    <submittedName>
        <fullName evidence="2">Uncharacterized protein</fullName>
    </submittedName>
</protein>
<feature type="compositionally biased region" description="Low complexity" evidence="1">
    <location>
        <begin position="282"/>
        <end position="308"/>
    </location>
</feature>
<evidence type="ECO:0000313" key="3">
    <source>
        <dbReference type="Proteomes" id="UP000267164"/>
    </source>
</evidence>
<dbReference type="AlphaFoldDB" id="A0A386ZGR6"/>
<organism evidence="2 3">
    <name type="scientific">Nocardia yunnanensis</name>
    <dbReference type="NCBI Taxonomy" id="2382165"/>
    <lineage>
        <taxon>Bacteria</taxon>
        <taxon>Bacillati</taxon>
        <taxon>Actinomycetota</taxon>
        <taxon>Actinomycetes</taxon>
        <taxon>Mycobacteriales</taxon>
        <taxon>Nocardiaceae</taxon>
        <taxon>Nocardia</taxon>
    </lineage>
</organism>
<accession>A0A386ZGR6</accession>
<dbReference type="KEGG" id="nyu:D7D52_25365"/>
<dbReference type="RefSeq" id="WP_120740254.1">
    <property type="nucleotide sequence ID" value="NZ_CP032568.1"/>
</dbReference>
<feature type="compositionally biased region" description="Low complexity" evidence="1">
    <location>
        <begin position="386"/>
        <end position="395"/>
    </location>
</feature>
<proteinExistence type="predicted"/>
<gene>
    <name evidence="2" type="ORF">D7D52_25365</name>
</gene>
<dbReference type="OrthoDB" id="4571656at2"/>
<feature type="compositionally biased region" description="Polar residues" evidence="1">
    <location>
        <begin position="358"/>
        <end position="384"/>
    </location>
</feature>
<feature type="compositionally biased region" description="Basic and acidic residues" evidence="1">
    <location>
        <begin position="309"/>
        <end position="323"/>
    </location>
</feature>
<evidence type="ECO:0000256" key="1">
    <source>
        <dbReference type="SAM" id="MobiDB-lite"/>
    </source>
</evidence>
<feature type="compositionally biased region" description="Low complexity" evidence="1">
    <location>
        <begin position="337"/>
        <end position="352"/>
    </location>
</feature>